<dbReference type="GO" id="GO:0030258">
    <property type="term" value="P:lipid modification"/>
    <property type="evidence" value="ECO:0007669"/>
    <property type="project" value="TreeGrafter"/>
</dbReference>
<organism evidence="10 11">
    <name type="scientific">Periophthalmus magnuspinnatus</name>
    <dbReference type="NCBI Taxonomy" id="409849"/>
    <lineage>
        <taxon>Eukaryota</taxon>
        <taxon>Metazoa</taxon>
        <taxon>Chordata</taxon>
        <taxon>Craniata</taxon>
        <taxon>Vertebrata</taxon>
        <taxon>Euteleostomi</taxon>
        <taxon>Actinopterygii</taxon>
        <taxon>Neopterygii</taxon>
        <taxon>Teleostei</taxon>
        <taxon>Neoteleostei</taxon>
        <taxon>Acanthomorphata</taxon>
        <taxon>Gobiaria</taxon>
        <taxon>Gobiiformes</taxon>
        <taxon>Gobioidei</taxon>
        <taxon>Gobiidae</taxon>
        <taxon>Oxudercinae</taxon>
        <taxon>Periophthalmus</taxon>
    </lineage>
</organism>
<feature type="transmembrane region" description="Helical" evidence="9">
    <location>
        <begin position="31"/>
        <end position="51"/>
    </location>
</feature>
<sequence length="498" mass="56603">MGEPVQTAFKSTGALWLLPLSEYLGFPVDQVNFMTSQLFALIAAFWFRLYLSPTHTNPLVRHAVAALFGIAILFFCFGWYASHMLTVVLGSYLIIIKRDINNVHSYTMIWAIGYLTVCQVIRVYIFNYGILSTDFSGPLMMVIQKLTSLAFQLHDGKLLLIYMQNIICQIPSLFEYLSYNLNFLSVLVGPCSDYKDYIDFIEGRHIISRLHSGACNGQNGYKKQVEPSPVRAVSEKLLICAGCMLFFLIVTRSLPITYNVDPHFLANASFMTRLIYAFFSIQASRPKFYFAWTLADAVNNAAGYGFAGMDENGRPSWDLLCNVNILGIETATSFKTFIDNWNIRTGIWLKMVCYDRAPQYRLPLTFVLSAIWHGLYPGYYFTFLTAIPITMAARAIRKSIRHYFLGSKILKFGYNIVTWAATQFAICYTVMPFLLLAVEPTMTYYRSMYFHVHILSILIAVVLHQKHKPRDPSSTNKSSCISSESPPTHCNNGAHKIK</sequence>
<dbReference type="Ensembl" id="ENSPMGT00000029824.1">
    <property type="protein sequence ID" value="ENSPMGP00000028002.1"/>
    <property type="gene ID" value="ENSPMGG00000022573.1"/>
</dbReference>
<keyword evidence="2" id="KW-0808">Transferase</keyword>
<keyword evidence="4" id="KW-0256">Endoplasmic reticulum</keyword>
<dbReference type="Proteomes" id="UP000261520">
    <property type="component" value="Unplaced"/>
</dbReference>
<keyword evidence="11" id="KW-1185">Reference proteome</keyword>
<keyword evidence="5 9" id="KW-1133">Transmembrane helix</keyword>
<evidence type="ECO:0000256" key="5">
    <source>
        <dbReference type="ARBA" id="ARBA00022989"/>
    </source>
</evidence>
<reference evidence="10" key="2">
    <citation type="submission" date="2025-09" db="UniProtKB">
        <authorList>
            <consortium name="Ensembl"/>
        </authorList>
    </citation>
    <scope>IDENTIFICATION</scope>
</reference>
<feature type="transmembrane region" description="Helical" evidence="9">
    <location>
        <begin position="108"/>
        <end position="131"/>
    </location>
</feature>
<evidence type="ECO:0000256" key="7">
    <source>
        <dbReference type="ARBA" id="ARBA00023315"/>
    </source>
</evidence>
<dbReference type="GO" id="GO:0005789">
    <property type="term" value="C:endoplasmic reticulum membrane"/>
    <property type="evidence" value="ECO:0007669"/>
    <property type="project" value="UniProtKB-SubCell"/>
</dbReference>
<evidence type="ECO:0000256" key="3">
    <source>
        <dbReference type="ARBA" id="ARBA00022692"/>
    </source>
</evidence>
<protein>
    <submittedName>
        <fullName evidence="10">Uncharacterized protein</fullName>
    </submittedName>
</protein>
<evidence type="ECO:0000256" key="2">
    <source>
        <dbReference type="ARBA" id="ARBA00022679"/>
    </source>
</evidence>
<dbReference type="InterPro" id="IPR004299">
    <property type="entry name" value="MBOAT_fam"/>
</dbReference>
<dbReference type="AlphaFoldDB" id="A0A3B4BHL7"/>
<evidence type="ECO:0000256" key="6">
    <source>
        <dbReference type="ARBA" id="ARBA00023136"/>
    </source>
</evidence>
<feature type="transmembrane region" description="Helical" evidence="9">
    <location>
        <begin position="237"/>
        <end position="258"/>
    </location>
</feature>
<keyword evidence="6 9" id="KW-0472">Membrane</keyword>
<evidence type="ECO:0000313" key="10">
    <source>
        <dbReference type="Ensembl" id="ENSPMGP00000028002.1"/>
    </source>
</evidence>
<accession>A0A3B4BHL7</accession>
<proteinExistence type="predicted"/>
<feature type="compositionally biased region" description="Polar residues" evidence="8">
    <location>
        <begin position="472"/>
        <end position="491"/>
    </location>
</feature>
<keyword evidence="3 9" id="KW-0812">Transmembrane</keyword>
<feature type="region of interest" description="Disordered" evidence="8">
    <location>
        <begin position="469"/>
        <end position="498"/>
    </location>
</feature>
<dbReference type="STRING" id="409849.ENSPMGP00000028002"/>
<evidence type="ECO:0000256" key="1">
    <source>
        <dbReference type="ARBA" id="ARBA00004477"/>
    </source>
</evidence>
<dbReference type="Pfam" id="PF03062">
    <property type="entry name" value="MBOAT"/>
    <property type="match status" value="1"/>
</dbReference>
<dbReference type="PANTHER" id="PTHR13906:SF6">
    <property type="entry name" value="LYSOPHOSPHOLIPID ACYLTRANSFERASE 1"/>
    <property type="match status" value="1"/>
</dbReference>
<dbReference type="PANTHER" id="PTHR13906">
    <property type="entry name" value="PORCUPINE"/>
    <property type="match status" value="1"/>
</dbReference>
<evidence type="ECO:0000256" key="4">
    <source>
        <dbReference type="ARBA" id="ARBA00022824"/>
    </source>
</evidence>
<dbReference type="InterPro" id="IPR049941">
    <property type="entry name" value="LPLAT_7/PORCN-like"/>
</dbReference>
<comment type="subcellular location">
    <subcellularLocation>
        <location evidence="1">Endoplasmic reticulum membrane</location>
        <topology evidence="1">Multi-pass membrane protein</topology>
    </subcellularLocation>
</comment>
<feature type="transmembrane region" description="Helical" evidence="9">
    <location>
        <begin position="378"/>
        <end position="396"/>
    </location>
</feature>
<evidence type="ECO:0000313" key="11">
    <source>
        <dbReference type="Proteomes" id="UP000261520"/>
    </source>
</evidence>
<evidence type="ECO:0000256" key="9">
    <source>
        <dbReference type="SAM" id="Phobius"/>
    </source>
</evidence>
<name>A0A3B4BHL7_9GOBI</name>
<feature type="transmembrane region" description="Helical" evidence="9">
    <location>
        <begin position="63"/>
        <end position="96"/>
    </location>
</feature>
<reference evidence="10" key="1">
    <citation type="submission" date="2025-08" db="UniProtKB">
        <authorList>
            <consortium name="Ensembl"/>
        </authorList>
    </citation>
    <scope>IDENTIFICATION</scope>
</reference>
<evidence type="ECO:0000256" key="8">
    <source>
        <dbReference type="SAM" id="MobiDB-lite"/>
    </source>
</evidence>
<dbReference type="GO" id="GO:0016746">
    <property type="term" value="F:acyltransferase activity"/>
    <property type="evidence" value="ECO:0007669"/>
    <property type="project" value="UniProtKB-KW"/>
</dbReference>
<keyword evidence="7" id="KW-0012">Acyltransferase</keyword>
<feature type="transmembrane region" description="Helical" evidence="9">
    <location>
        <begin position="444"/>
        <end position="463"/>
    </location>
</feature>
<feature type="transmembrane region" description="Helical" evidence="9">
    <location>
        <begin position="416"/>
        <end position="438"/>
    </location>
</feature>